<dbReference type="InterPro" id="IPR029071">
    <property type="entry name" value="Ubiquitin-like_domsf"/>
</dbReference>
<proteinExistence type="predicted"/>
<dbReference type="SMART" id="SM00166">
    <property type="entry name" value="UBX"/>
    <property type="match status" value="1"/>
</dbReference>
<evidence type="ECO:0000313" key="10">
    <source>
        <dbReference type="EMBL" id="JAV61202.1"/>
    </source>
</evidence>
<dbReference type="PANTHER" id="PTHR46424">
    <property type="entry name" value="UBX DOMAIN-CONTAINING PROTEIN 4"/>
    <property type="match status" value="1"/>
</dbReference>
<dbReference type="EMBL" id="GEZM01083041">
    <property type="protein sequence ID" value="JAV61202.1"/>
    <property type="molecule type" value="Transcribed_RNA"/>
</dbReference>
<dbReference type="PROSITE" id="PS50033">
    <property type="entry name" value="UBX"/>
    <property type="match status" value="1"/>
</dbReference>
<dbReference type="CDD" id="cd16117">
    <property type="entry name" value="UBX_UBXN4"/>
    <property type="match status" value="1"/>
</dbReference>
<feature type="compositionally biased region" description="Polar residues" evidence="8">
    <location>
        <begin position="401"/>
        <end position="410"/>
    </location>
</feature>
<accession>A0A1Y1KIC9</accession>
<feature type="region of interest" description="Disordered" evidence="8">
    <location>
        <begin position="137"/>
        <end position="164"/>
    </location>
</feature>
<dbReference type="Gene3D" id="3.10.20.90">
    <property type="entry name" value="Phosphatidylinositol 3-kinase Catalytic Subunit, Chain A, domain 1"/>
    <property type="match status" value="1"/>
</dbReference>
<evidence type="ECO:0000256" key="7">
    <source>
        <dbReference type="SAM" id="Coils"/>
    </source>
</evidence>
<evidence type="ECO:0000256" key="6">
    <source>
        <dbReference type="ARBA" id="ARBA00046062"/>
    </source>
</evidence>
<name>A0A1Y1KIC9_PHOPY</name>
<dbReference type="InParanoid" id="A0A1Y1KIC9"/>
<evidence type="ECO:0000256" key="8">
    <source>
        <dbReference type="SAM" id="MobiDB-lite"/>
    </source>
</evidence>
<evidence type="ECO:0000313" key="11">
    <source>
        <dbReference type="EMBL" id="KAB0803757.1"/>
    </source>
</evidence>
<keyword evidence="7" id="KW-0175">Coiled coil</keyword>
<reference evidence="10" key="1">
    <citation type="journal article" date="2016" name="Sci. Rep.">
        <title>Molecular characterization of firefly nuptial gifts: a multi-omics approach sheds light on postcopulatory sexual selection.</title>
        <authorList>
            <person name="Al-Wathiqui N."/>
            <person name="Fallon T.R."/>
            <person name="South A."/>
            <person name="Weng J.K."/>
            <person name="Lewis S.M."/>
        </authorList>
    </citation>
    <scope>NUCLEOTIDE SEQUENCE</scope>
</reference>
<dbReference type="FunCoup" id="A0A1Y1KIC9">
    <property type="interactions" value="1093"/>
</dbReference>
<feature type="region of interest" description="Disordered" evidence="8">
    <location>
        <begin position="387"/>
        <end position="456"/>
    </location>
</feature>
<keyword evidence="2" id="KW-0834">Unfolded protein response</keyword>
<keyword evidence="14" id="KW-1185">Reference proteome</keyword>
<dbReference type="PANTHER" id="PTHR46424:SF1">
    <property type="entry name" value="UBX DOMAIN-CONTAINING PROTEIN 4"/>
    <property type="match status" value="1"/>
</dbReference>
<protein>
    <recommendedName>
        <fullName evidence="4">UBX domain-containing protein 4</fullName>
    </recommendedName>
    <alternativeName>
        <fullName evidence="5">UBX domain-containing protein 2</fullName>
    </alternativeName>
</protein>
<dbReference type="OrthoDB" id="2445133at2759"/>
<reference evidence="11" key="3">
    <citation type="submission" date="2019-08" db="EMBL/GenBank/DDBJ databases">
        <authorList>
            <consortium name="Photinus pyralis genome working group"/>
            <person name="Fallon T.R."/>
            <person name="Sander Lower S.E."/>
            <person name="Weng J.-K."/>
        </authorList>
    </citation>
    <scope>NUCLEOTIDE SEQUENCE</scope>
    <source>
        <strain evidence="11">1611_PpyrPB1</strain>
        <tissue evidence="11">Whole body</tissue>
    </source>
</reference>
<evidence type="ECO:0000256" key="5">
    <source>
        <dbReference type="ARBA" id="ARBA00041575"/>
    </source>
</evidence>
<dbReference type="SUPFAM" id="SSF54236">
    <property type="entry name" value="Ubiquitin-like"/>
    <property type="match status" value="1"/>
</dbReference>
<evidence type="ECO:0000259" key="9">
    <source>
        <dbReference type="PROSITE" id="PS50033"/>
    </source>
</evidence>
<evidence type="ECO:0000256" key="4">
    <source>
        <dbReference type="ARBA" id="ARBA00040925"/>
    </source>
</evidence>
<dbReference type="GO" id="GO:0036503">
    <property type="term" value="P:ERAD pathway"/>
    <property type="evidence" value="ECO:0007669"/>
    <property type="project" value="TreeGrafter"/>
</dbReference>
<gene>
    <name evidence="11" type="ORF">PPYR_00727</name>
    <name evidence="12" type="ORF">PPYR_00952</name>
    <name evidence="13" type="ORF">PPYR_01152</name>
</gene>
<dbReference type="SUPFAM" id="SSF52833">
    <property type="entry name" value="Thioredoxin-like"/>
    <property type="match status" value="1"/>
</dbReference>
<dbReference type="InterPro" id="IPR001012">
    <property type="entry name" value="UBX_dom"/>
</dbReference>
<dbReference type="EMBL" id="VVIM01000001">
    <property type="protein sequence ID" value="KAB0804182.1"/>
    <property type="molecule type" value="Genomic_DNA"/>
</dbReference>
<evidence type="ECO:0000256" key="3">
    <source>
        <dbReference type="ARBA" id="ARBA00038812"/>
    </source>
</evidence>
<comment type="subcellular location">
    <subcellularLocation>
        <location evidence="1">Endoplasmic reticulum membrane</location>
        <topology evidence="1">Peripheral membrane protein</topology>
    </subcellularLocation>
</comment>
<dbReference type="AlphaFoldDB" id="A0A1Y1KIC9"/>
<feature type="region of interest" description="Disordered" evidence="8">
    <location>
        <begin position="243"/>
        <end position="266"/>
    </location>
</feature>
<dbReference type="GO" id="GO:0005789">
    <property type="term" value="C:endoplasmic reticulum membrane"/>
    <property type="evidence" value="ECO:0007669"/>
    <property type="project" value="UniProtKB-SubCell"/>
</dbReference>
<feature type="compositionally biased region" description="Polar residues" evidence="8">
    <location>
        <begin position="446"/>
        <end position="456"/>
    </location>
</feature>
<dbReference type="GO" id="GO:0006986">
    <property type="term" value="P:response to unfolded protein"/>
    <property type="evidence" value="ECO:0007669"/>
    <property type="project" value="UniProtKB-KW"/>
</dbReference>
<dbReference type="Proteomes" id="UP000327044">
    <property type="component" value="Unassembled WGS sequence"/>
</dbReference>
<feature type="domain" description="UBX" evidence="9">
    <location>
        <begin position="267"/>
        <end position="345"/>
    </location>
</feature>
<dbReference type="Pfam" id="PF23187">
    <property type="entry name" value="UBX7_N"/>
    <property type="match status" value="1"/>
</dbReference>
<dbReference type="EMBL" id="VVIM01000001">
    <property type="protein sequence ID" value="KAB0803982.1"/>
    <property type="molecule type" value="Genomic_DNA"/>
</dbReference>
<dbReference type="Pfam" id="PF00789">
    <property type="entry name" value="UBX"/>
    <property type="match status" value="1"/>
</dbReference>
<reference evidence="11 14" key="2">
    <citation type="journal article" date="2018" name="Elife">
        <title>Firefly genomes illuminate parallel origins of bioluminescence in beetles.</title>
        <authorList>
            <person name="Fallon T.R."/>
            <person name="Lower S.E."/>
            <person name="Chang C.H."/>
            <person name="Bessho-Uehara M."/>
            <person name="Martin G.J."/>
            <person name="Bewick A.J."/>
            <person name="Behringer M."/>
            <person name="Debat H.J."/>
            <person name="Wong I."/>
            <person name="Day J.C."/>
            <person name="Suvorov A."/>
            <person name="Silva C.J."/>
            <person name="Stanger-Hall K.F."/>
            <person name="Hall D.W."/>
            <person name="Schmitz R.J."/>
            <person name="Nelson D.R."/>
            <person name="Lewis S.M."/>
            <person name="Shigenobu S."/>
            <person name="Bybee S.M."/>
            <person name="Larracuente A.M."/>
            <person name="Oba Y."/>
            <person name="Weng J.K."/>
        </authorList>
    </citation>
    <scope>NUCLEOTIDE SEQUENCE [LARGE SCALE GENOMIC DNA]</scope>
    <source>
        <strain evidence="11">1611_PpyrPB1</strain>
        <tissue evidence="11">Whole body</tissue>
    </source>
</reference>
<evidence type="ECO:0000256" key="1">
    <source>
        <dbReference type="ARBA" id="ARBA00004406"/>
    </source>
</evidence>
<sequence length="456" mass="51639">MRWYQGNIAEAVTVSKTKGTVFVVYIEGKDEKSKEFTSLIENEEVSTQLESNHFVAIKVEENSVPHQQFTQIYKQASVPSLFFIGKSGSPLEVVTDVLHKAVFLQQLQEILQRHGVLTTPASSSQDLVDQEKIVTQEAPTANSLPSSTSEPVVNHQSDELTPEQKIERAQELISQKRLEKQAEEEGQSRVKEIERRKLGQDVQKLKRWQQDQELKDLMEERNKEKQEQIQARQRVLAQIAQDKAERAAKFSNSPTSSTQPTVQQAVQNSNTARLQFRCPDGSAHTHEFSSNCTLGSVRDFIKENLNLPYQSFTLSITFPRREFTAANNNDTLVELQLVPNAVILILPLQDGTVSTQNGSWMAMFWSFIAPILNFLGYLKQKLFGGDAGTSGQRRNKDSNVQHESGSVNQHETSRMQRRKLGESSVVRRQGNVHRLQDNQESDDDNNTWNGNSTQQM</sequence>
<evidence type="ECO:0000313" key="13">
    <source>
        <dbReference type="EMBL" id="KAB0804182.1"/>
    </source>
</evidence>
<dbReference type="EMBL" id="VVIM01000001">
    <property type="protein sequence ID" value="KAB0803757.1"/>
    <property type="molecule type" value="Genomic_DNA"/>
</dbReference>
<feature type="coiled-coil region" evidence="7">
    <location>
        <begin position="166"/>
        <end position="235"/>
    </location>
</feature>
<feature type="compositionally biased region" description="Polar residues" evidence="8">
    <location>
        <begin position="137"/>
        <end position="155"/>
    </location>
</feature>
<dbReference type="Gene3D" id="3.40.30.10">
    <property type="entry name" value="Glutaredoxin"/>
    <property type="match status" value="1"/>
</dbReference>
<evidence type="ECO:0000313" key="12">
    <source>
        <dbReference type="EMBL" id="KAB0803982.1"/>
    </source>
</evidence>
<evidence type="ECO:0000256" key="2">
    <source>
        <dbReference type="ARBA" id="ARBA00023230"/>
    </source>
</evidence>
<dbReference type="InterPro" id="IPR036249">
    <property type="entry name" value="Thioredoxin-like_sf"/>
</dbReference>
<evidence type="ECO:0000313" key="14">
    <source>
        <dbReference type="Proteomes" id="UP000327044"/>
    </source>
</evidence>
<organism evidence="10">
    <name type="scientific">Photinus pyralis</name>
    <name type="common">Common eastern firefly</name>
    <name type="synonym">Lampyris pyralis</name>
    <dbReference type="NCBI Taxonomy" id="7054"/>
    <lineage>
        <taxon>Eukaryota</taxon>
        <taxon>Metazoa</taxon>
        <taxon>Ecdysozoa</taxon>
        <taxon>Arthropoda</taxon>
        <taxon>Hexapoda</taxon>
        <taxon>Insecta</taxon>
        <taxon>Pterygota</taxon>
        <taxon>Neoptera</taxon>
        <taxon>Endopterygota</taxon>
        <taxon>Coleoptera</taxon>
        <taxon>Polyphaga</taxon>
        <taxon>Elateriformia</taxon>
        <taxon>Elateroidea</taxon>
        <taxon>Lampyridae</taxon>
        <taxon>Lampyrinae</taxon>
        <taxon>Photinus</taxon>
    </lineage>
</organism>
<feature type="compositionally biased region" description="Polar residues" evidence="8">
    <location>
        <begin position="250"/>
        <end position="266"/>
    </location>
</feature>
<comment type="subunit">
    <text evidence="3">Directly interacts with VCP. Interacts with UBQLN1. Forms a complex with VCP and UBQLN1.</text>
</comment>
<comment type="function">
    <text evidence="6">Involved in endoplasmic reticulum-associated protein degradation (ERAD). Acts as a platform to recruit both UBQLN1 and VCP to the ER during ERAD.</text>
</comment>